<protein>
    <recommendedName>
        <fullName evidence="3">DUF1579 domain-containing protein</fullName>
    </recommendedName>
</protein>
<dbReference type="RefSeq" id="WP_188336559.1">
    <property type="nucleotide sequence ID" value="NZ_CP061281.1"/>
</dbReference>
<keyword evidence="2" id="KW-1185">Reference proteome</keyword>
<dbReference type="AlphaFoldDB" id="A0A7H1B503"/>
<dbReference type="EMBL" id="CP061281">
    <property type="protein sequence ID" value="QNS03808.1"/>
    <property type="molecule type" value="Genomic_DNA"/>
</dbReference>
<evidence type="ECO:0000313" key="1">
    <source>
        <dbReference type="EMBL" id="QNS03808.1"/>
    </source>
</evidence>
<evidence type="ECO:0008006" key="3">
    <source>
        <dbReference type="Google" id="ProtNLM"/>
    </source>
</evidence>
<accession>A0A7H1B503</accession>
<organism evidence="1 2">
    <name type="scientific">Streptomyces xanthii</name>
    <dbReference type="NCBI Taxonomy" id="2768069"/>
    <lineage>
        <taxon>Bacteria</taxon>
        <taxon>Bacillati</taxon>
        <taxon>Actinomycetota</taxon>
        <taxon>Actinomycetes</taxon>
        <taxon>Kitasatosporales</taxon>
        <taxon>Streptomycetaceae</taxon>
        <taxon>Streptomyces</taxon>
    </lineage>
</organism>
<gene>
    <name evidence="1" type="ORF">IAG42_09310</name>
</gene>
<proteinExistence type="predicted"/>
<name>A0A7H1B503_9ACTN</name>
<sequence>MLGETIGEEQGRTTGMRVLSTDGGHPVTEASFQASGTLLGVEIQDTGTYESVLRPDGTLWGEGQGFNMTKDGETVTWHGSGVGRFVDGGAVEWRGAIFFETAATKFERLNTVAGVFEFRVEADGKAAAKLYEWK</sequence>
<dbReference type="Proteomes" id="UP000516428">
    <property type="component" value="Chromosome"/>
</dbReference>
<evidence type="ECO:0000313" key="2">
    <source>
        <dbReference type="Proteomes" id="UP000516428"/>
    </source>
</evidence>
<reference evidence="1 2" key="1">
    <citation type="submission" date="2020-09" db="EMBL/GenBank/DDBJ databases">
        <title>A novel species.</title>
        <authorList>
            <person name="Gao J."/>
        </authorList>
    </citation>
    <scope>NUCLEOTIDE SEQUENCE [LARGE SCALE GENOMIC DNA]</scope>
    <source>
        <strain evidence="1 2">CRXT-Y-14</strain>
    </source>
</reference>
<dbReference type="KEGG" id="sxn:IAG42_09310"/>